<evidence type="ECO:0000259" key="1">
    <source>
        <dbReference type="PROSITE" id="PS51186"/>
    </source>
</evidence>
<dbReference type="PANTHER" id="PTHR47237">
    <property type="entry name" value="SLL0310 PROTEIN"/>
    <property type="match status" value="1"/>
</dbReference>
<dbReference type="Pfam" id="PF18014">
    <property type="entry name" value="Acetyltransf_18"/>
    <property type="match status" value="1"/>
</dbReference>
<feature type="domain" description="N-acetyltransferase" evidence="1">
    <location>
        <begin position="4"/>
        <end position="156"/>
    </location>
</feature>
<sequence>MSELTIRPMLADELKIAIDWAAREGWNPGLNDAELFYLADPNGFFVGELNGEIVAVGSAVTYDHAYAFCGLYIVAPEHRGKGYGLTLTKHRLAYCGDRNVGIDGVLENVEIYKRIGYVPCYQNKRFQKLANATTRSAQVVEVTKEHIPDILTYDKPCFGATREQFLAAWLLQPQGKSVCFLQNGEIKGYAVRRKCQEGYKVGPLFADSPDIALSLFQALQVDIQGEQIILDVPENNPQAISLAESERMDVVFATMRMYQKTIPATARDKIYGITTFELG</sequence>
<dbReference type="SUPFAM" id="SSF55729">
    <property type="entry name" value="Acyl-CoA N-acyltransferases (Nat)"/>
    <property type="match status" value="1"/>
</dbReference>
<keyword evidence="2" id="KW-0808">Transferase</keyword>
<dbReference type="InterPro" id="IPR016181">
    <property type="entry name" value="Acyl_CoA_acyltransferase"/>
</dbReference>
<reference evidence="2 3" key="1">
    <citation type="submission" date="2023-12" db="EMBL/GenBank/DDBJ databases">
        <title>Friends and Foes: Symbiotic and Algicidal bacterial influence on Karenia brevis blooms.</title>
        <authorList>
            <person name="Fei C."/>
            <person name="Mohamed A.R."/>
            <person name="Booker A."/>
            <person name="Arshad M."/>
            <person name="Klass S."/>
            <person name="Ahn S."/>
            <person name="Gilbert P.M."/>
            <person name="Heil C.A."/>
            <person name="Martinez J.M."/>
            <person name="Amin S.A."/>
        </authorList>
    </citation>
    <scope>NUCLEOTIDE SEQUENCE [LARGE SCALE GENOMIC DNA]</scope>
    <source>
        <strain evidence="2 3">CE15</strain>
    </source>
</reference>
<evidence type="ECO:0000313" key="2">
    <source>
        <dbReference type="EMBL" id="MEI4550968.1"/>
    </source>
</evidence>
<dbReference type="Gene3D" id="3.40.630.30">
    <property type="match status" value="1"/>
</dbReference>
<dbReference type="GO" id="GO:0016746">
    <property type="term" value="F:acyltransferase activity"/>
    <property type="evidence" value="ECO:0007669"/>
    <property type="project" value="UniProtKB-KW"/>
</dbReference>
<accession>A0ABU8EVK1</accession>
<evidence type="ECO:0000313" key="3">
    <source>
        <dbReference type="Proteomes" id="UP001382455"/>
    </source>
</evidence>
<organism evidence="2 3">
    <name type="scientific">Pseudoalteromonas spongiae</name>
    <dbReference type="NCBI Taxonomy" id="298657"/>
    <lineage>
        <taxon>Bacteria</taxon>
        <taxon>Pseudomonadati</taxon>
        <taxon>Pseudomonadota</taxon>
        <taxon>Gammaproteobacteria</taxon>
        <taxon>Alteromonadales</taxon>
        <taxon>Pseudoalteromonadaceae</taxon>
        <taxon>Pseudoalteromonas</taxon>
    </lineage>
</organism>
<name>A0ABU8EVK1_9GAMM</name>
<dbReference type="PANTHER" id="PTHR47237:SF1">
    <property type="entry name" value="SLL0310 PROTEIN"/>
    <property type="match status" value="1"/>
</dbReference>
<dbReference type="Gene3D" id="3.40.630.90">
    <property type="match status" value="1"/>
</dbReference>
<comment type="caution">
    <text evidence="2">The sequence shown here is derived from an EMBL/GenBank/DDBJ whole genome shotgun (WGS) entry which is preliminary data.</text>
</comment>
<protein>
    <submittedName>
        <fullName evidence="2">GNAT family N-acetyltransferase</fullName>
        <ecNumber evidence="2">2.3.1.-</ecNumber>
    </submittedName>
</protein>
<dbReference type="InterPro" id="IPR041496">
    <property type="entry name" value="YitH/HolE_GNAT"/>
</dbReference>
<dbReference type="RefSeq" id="WP_336436019.1">
    <property type="nucleotide sequence ID" value="NZ_JBAWKS010000002.1"/>
</dbReference>
<dbReference type="EC" id="2.3.1.-" evidence="2"/>
<dbReference type="InterPro" id="IPR052729">
    <property type="entry name" value="Acyl/Acetyltrans_Enzymes"/>
</dbReference>
<dbReference type="Pfam" id="PF00583">
    <property type="entry name" value="Acetyltransf_1"/>
    <property type="match status" value="1"/>
</dbReference>
<gene>
    <name evidence="2" type="ORF">WAE96_14955</name>
</gene>
<proteinExistence type="predicted"/>
<keyword evidence="2" id="KW-0012">Acyltransferase</keyword>
<dbReference type="PROSITE" id="PS51186">
    <property type="entry name" value="GNAT"/>
    <property type="match status" value="1"/>
</dbReference>
<dbReference type="EMBL" id="JBAWKS010000002">
    <property type="protein sequence ID" value="MEI4550968.1"/>
    <property type="molecule type" value="Genomic_DNA"/>
</dbReference>
<dbReference type="InterPro" id="IPR000182">
    <property type="entry name" value="GNAT_dom"/>
</dbReference>
<dbReference type="CDD" id="cd04301">
    <property type="entry name" value="NAT_SF"/>
    <property type="match status" value="1"/>
</dbReference>
<dbReference type="Proteomes" id="UP001382455">
    <property type="component" value="Unassembled WGS sequence"/>
</dbReference>
<keyword evidence="3" id="KW-1185">Reference proteome</keyword>